<dbReference type="InterPro" id="IPR036770">
    <property type="entry name" value="Ankyrin_rpt-contain_sf"/>
</dbReference>
<dbReference type="SUPFAM" id="SSF140860">
    <property type="entry name" value="Pseudo ankyrin repeat-like"/>
    <property type="match status" value="1"/>
</dbReference>
<dbReference type="Gene3D" id="1.25.40.20">
    <property type="entry name" value="Ankyrin repeat-containing domain"/>
    <property type="match status" value="1"/>
</dbReference>
<name>A0A5M3MNT8_CONPW</name>
<dbReference type="PANTHER" id="PTHR46586">
    <property type="entry name" value="ANKYRIN REPEAT-CONTAINING PROTEIN"/>
    <property type="match status" value="1"/>
</dbReference>
<proteinExistence type="predicted"/>
<dbReference type="PANTHER" id="PTHR46586:SF3">
    <property type="entry name" value="ANKYRIN REPEAT-CONTAINING PROTEIN"/>
    <property type="match status" value="1"/>
</dbReference>
<accession>A0A5M3MNT8</accession>
<feature type="non-terminal residue" evidence="1">
    <location>
        <position position="1"/>
    </location>
</feature>
<sequence>SPENLVRGAYSRFSTREIVFFLRVRNLPISGTTAELVSRLVNHDLHTYHFPRARSSSPPLTSCPSSTSLSLSAPHVLPNLPVELIAEITDTLGDWELARALGLPTSLPTPPEWVNASPSAIALLPGSLSLLRSPHVSLQDLEKDPPSPSASAAASAVVRFGHVHVLDYLLAHQRRVFAVLFKPKPSSSDGDTIPTVASTHGRTAILAWYKHAFTAHPELVPPPARSAIEAAIDGASRGGSVAALDWWAGSAGTAFAYTESALEHASAKGHIAVLEWWRAAHLADPEGVPLLVGRALDAASSAGQVAVLAWWAASRLSYNYDRLSMLHASVAGRLDVLDWWLASGLQVMYDGDVLVGATRHDRADVLEWWARSGLRVEWRMCDIEEALEDAIGGGEGARAWWRARGVDFRAEDREWMKVQTLN</sequence>
<dbReference type="OMA" id="LEPKYDR"/>
<evidence type="ECO:0000313" key="1">
    <source>
        <dbReference type="EMBL" id="EIW80697.1"/>
    </source>
</evidence>
<reference evidence="2" key="1">
    <citation type="journal article" date="2012" name="Science">
        <title>The Paleozoic origin of enzymatic lignin decomposition reconstructed from 31 fungal genomes.</title>
        <authorList>
            <person name="Floudas D."/>
            <person name="Binder M."/>
            <person name="Riley R."/>
            <person name="Barry K."/>
            <person name="Blanchette R.A."/>
            <person name="Henrissat B."/>
            <person name="Martinez A.T."/>
            <person name="Otillar R."/>
            <person name="Spatafora J.W."/>
            <person name="Yadav J.S."/>
            <person name="Aerts A."/>
            <person name="Benoit I."/>
            <person name="Boyd A."/>
            <person name="Carlson A."/>
            <person name="Copeland A."/>
            <person name="Coutinho P.M."/>
            <person name="de Vries R.P."/>
            <person name="Ferreira P."/>
            <person name="Findley K."/>
            <person name="Foster B."/>
            <person name="Gaskell J."/>
            <person name="Glotzer D."/>
            <person name="Gorecki P."/>
            <person name="Heitman J."/>
            <person name="Hesse C."/>
            <person name="Hori C."/>
            <person name="Igarashi K."/>
            <person name="Jurgens J.A."/>
            <person name="Kallen N."/>
            <person name="Kersten P."/>
            <person name="Kohler A."/>
            <person name="Kuees U."/>
            <person name="Kumar T.K.A."/>
            <person name="Kuo A."/>
            <person name="LaButti K."/>
            <person name="Larrondo L.F."/>
            <person name="Lindquist E."/>
            <person name="Ling A."/>
            <person name="Lombard V."/>
            <person name="Lucas S."/>
            <person name="Lundell T."/>
            <person name="Martin R."/>
            <person name="McLaughlin D.J."/>
            <person name="Morgenstern I."/>
            <person name="Morin E."/>
            <person name="Murat C."/>
            <person name="Nagy L.G."/>
            <person name="Nolan M."/>
            <person name="Ohm R.A."/>
            <person name="Patyshakuliyeva A."/>
            <person name="Rokas A."/>
            <person name="Ruiz-Duenas F.J."/>
            <person name="Sabat G."/>
            <person name="Salamov A."/>
            <person name="Samejima M."/>
            <person name="Schmutz J."/>
            <person name="Slot J.C."/>
            <person name="St John F."/>
            <person name="Stenlid J."/>
            <person name="Sun H."/>
            <person name="Sun S."/>
            <person name="Syed K."/>
            <person name="Tsang A."/>
            <person name="Wiebenga A."/>
            <person name="Young D."/>
            <person name="Pisabarro A."/>
            <person name="Eastwood D.C."/>
            <person name="Martin F."/>
            <person name="Cullen D."/>
            <person name="Grigoriev I.V."/>
            <person name="Hibbett D.S."/>
        </authorList>
    </citation>
    <scope>NUCLEOTIDE SEQUENCE [LARGE SCALE GENOMIC DNA]</scope>
    <source>
        <strain evidence="2">RWD-64-598 SS2</strain>
    </source>
</reference>
<dbReference type="AlphaFoldDB" id="A0A5M3MNT8"/>
<comment type="caution">
    <text evidence="1">The sequence shown here is derived from an EMBL/GenBank/DDBJ whole genome shotgun (WGS) entry which is preliminary data.</text>
</comment>
<dbReference type="InterPro" id="IPR052050">
    <property type="entry name" value="SecEffector_AnkRepeat"/>
</dbReference>
<dbReference type="GeneID" id="19206630"/>
<dbReference type="KEGG" id="cput:CONPUDRAFT_27816"/>
<dbReference type="EMBL" id="JH711579">
    <property type="protein sequence ID" value="EIW80697.1"/>
    <property type="molecule type" value="Genomic_DNA"/>
</dbReference>
<organism evidence="1 2">
    <name type="scientific">Coniophora puteana (strain RWD-64-598)</name>
    <name type="common">Brown rot fungus</name>
    <dbReference type="NCBI Taxonomy" id="741705"/>
    <lineage>
        <taxon>Eukaryota</taxon>
        <taxon>Fungi</taxon>
        <taxon>Dikarya</taxon>
        <taxon>Basidiomycota</taxon>
        <taxon>Agaricomycotina</taxon>
        <taxon>Agaricomycetes</taxon>
        <taxon>Agaricomycetidae</taxon>
        <taxon>Boletales</taxon>
        <taxon>Coniophorineae</taxon>
        <taxon>Coniophoraceae</taxon>
        <taxon>Coniophora</taxon>
    </lineage>
</organism>
<dbReference type="RefSeq" id="XP_007768962.1">
    <property type="nucleotide sequence ID" value="XM_007770772.2"/>
</dbReference>
<keyword evidence="2" id="KW-1185">Reference proteome</keyword>
<gene>
    <name evidence="1" type="ORF">CONPUDRAFT_27816</name>
</gene>
<dbReference type="OrthoDB" id="70387at2759"/>
<protein>
    <recommendedName>
        <fullName evidence="3">SAP domain-containing protein</fullName>
    </recommendedName>
</protein>
<dbReference type="Proteomes" id="UP000053558">
    <property type="component" value="Unassembled WGS sequence"/>
</dbReference>
<evidence type="ECO:0000313" key="2">
    <source>
        <dbReference type="Proteomes" id="UP000053558"/>
    </source>
</evidence>
<feature type="non-terminal residue" evidence="1">
    <location>
        <position position="422"/>
    </location>
</feature>
<evidence type="ECO:0008006" key="3">
    <source>
        <dbReference type="Google" id="ProtNLM"/>
    </source>
</evidence>